<accession>A0A5M3MC59</accession>
<evidence type="ECO:0000313" key="2">
    <source>
        <dbReference type="EMBL" id="EIW76788.1"/>
    </source>
</evidence>
<feature type="compositionally biased region" description="Basic residues" evidence="1">
    <location>
        <begin position="153"/>
        <end position="165"/>
    </location>
</feature>
<dbReference type="GeneID" id="19209494"/>
<dbReference type="AlphaFoldDB" id="A0A5M3MC59"/>
<dbReference type="EMBL" id="JH711585">
    <property type="protein sequence ID" value="EIW76788.1"/>
    <property type="molecule type" value="Genomic_DNA"/>
</dbReference>
<protein>
    <submittedName>
        <fullName evidence="2">Uncharacterized protein</fullName>
    </submittedName>
</protein>
<keyword evidence="3" id="KW-1185">Reference proteome</keyword>
<comment type="caution">
    <text evidence="2">The sequence shown here is derived from an EMBL/GenBank/DDBJ whole genome shotgun (WGS) entry which is preliminary data.</text>
</comment>
<evidence type="ECO:0000256" key="1">
    <source>
        <dbReference type="SAM" id="MobiDB-lite"/>
    </source>
</evidence>
<feature type="compositionally biased region" description="Polar residues" evidence="1">
    <location>
        <begin position="116"/>
        <end position="152"/>
    </location>
</feature>
<dbReference type="Proteomes" id="UP000053558">
    <property type="component" value="Unassembled WGS sequence"/>
</dbReference>
<evidence type="ECO:0000313" key="3">
    <source>
        <dbReference type="Proteomes" id="UP000053558"/>
    </source>
</evidence>
<reference evidence="3" key="1">
    <citation type="journal article" date="2012" name="Science">
        <title>The Paleozoic origin of enzymatic lignin decomposition reconstructed from 31 fungal genomes.</title>
        <authorList>
            <person name="Floudas D."/>
            <person name="Binder M."/>
            <person name="Riley R."/>
            <person name="Barry K."/>
            <person name="Blanchette R.A."/>
            <person name="Henrissat B."/>
            <person name="Martinez A.T."/>
            <person name="Otillar R."/>
            <person name="Spatafora J.W."/>
            <person name="Yadav J.S."/>
            <person name="Aerts A."/>
            <person name="Benoit I."/>
            <person name="Boyd A."/>
            <person name="Carlson A."/>
            <person name="Copeland A."/>
            <person name="Coutinho P.M."/>
            <person name="de Vries R.P."/>
            <person name="Ferreira P."/>
            <person name="Findley K."/>
            <person name="Foster B."/>
            <person name="Gaskell J."/>
            <person name="Glotzer D."/>
            <person name="Gorecki P."/>
            <person name="Heitman J."/>
            <person name="Hesse C."/>
            <person name="Hori C."/>
            <person name="Igarashi K."/>
            <person name="Jurgens J.A."/>
            <person name="Kallen N."/>
            <person name="Kersten P."/>
            <person name="Kohler A."/>
            <person name="Kuees U."/>
            <person name="Kumar T.K.A."/>
            <person name="Kuo A."/>
            <person name="LaButti K."/>
            <person name="Larrondo L.F."/>
            <person name="Lindquist E."/>
            <person name="Ling A."/>
            <person name="Lombard V."/>
            <person name="Lucas S."/>
            <person name="Lundell T."/>
            <person name="Martin R."/>
            <person name="McLaughlin D.J."/>
            <person name="Morgenstern I."/>
            <person name="Morin E."/>
            <person name="Murat C."/>
            <person name="Nagy L.G."/>
            <person name="Nolan M."/>
            <person name="Ohm R.A."/>
            <person name="Patyshakuliyeva A."/>
            <person name="Rokas A."/>
            <person name="Ruiz-Duenas F.J."/>
            <person name="Sabat G."/>
            <person name="Salamov A."/>
            <person name="Samejima M."/>
            <person name="Schmutz J."/>
            <person name="Slot J.C."/>
            <person name="St John F."/>
            <person name="Stenlid J."/>
            <person name="Sun H."/>
            <person name="Sun S."/>
            <person name="Syed K."/>
            <person name="Tsang A."/>
            <person name="Wiebenga A."/>
            <person name="Young D."/>
            <person name="Pisabarro A."/>
            <person name="Eastwood D.C."/>
            <person name="Martin F."/>
            <person name="Cullen D."/>
            <person name="Grigoriev I.V."/>
            <person name="Hibbett D.S."/>
        </authorList>
    </citation>
    <scope>NUCLEOTIDE SEQUENCE [LARGE SCALE GENOMIC DNA]</scope>
    <source>
        <strain evidence="3">RWD-64-598 SS2</strain>
    </source>
</reference>
<sequence length="187" mass="21206">MTKLDVEYSVAASGTAAIYELFVHLLKIKLPAKGLLHPVFDRFNTTCTRLKDLGLELNERFRAMLLMHKLPPSYKTIAEMRNAEAKELKDLKVADIKSAALCHQTCMHTVAVTKSGSSNKAQGSKLNHSTPQRVESQQQRKGGQSDQRPQQQRTRHRKGRHSYKKGKRAYVVACSIASWFTQTRVWL</sequence>
<gene>
    <name evidence="2" type="ORF">CONPUDRAFT_76365</name>
</gene>
<dbReference type="RefSeq" id="XP_007772933.1">
    <property type="nucleotide sequence ID" value="XM_007774743.1"/>
</dbReference>
<proteinExistence type="predicted"/>
<dbReference type="KEGG" id="cput:CONPUDRAFT_76365"/>
<organism evidence="2 3">
    <name type="scientific">Coniophora puteana (strain RWD-64-598)</name>
    <name type="common">Brown rot fungus</name>
    <dbReference type="NCBI Taxonomy" id="741705"/>
    <lineage>
        <taxon>Eukaryota</taxon>
        <taxon>Fungi</taxon>
        <taxon>Dikarya</taxon>
        <taxon>Basidiomycota</taxon>
        <taxon>Agaricomycotina</taxon>
        <taxon>Agaricomycetes</taxon>
        <taxon>Agaricomycetidae</taxon>
        <taxon>Boletales</taxon>
        <taxon>Coniophorineae</taxon>
        <taxon>Coniophoraceae</taxon>
        <taxon>Coniophora</taxon>
    </lineage>
</organism>
<feature type="region of interest" description="Disordered" evidence="1">
    <location>
        <begin position="116"/>
        <end position="165"/>
    </location>
</feature>
<name>A0A5M3MC59_CONPW</name>